<dbReference type="Pfam" id="PF00560">
    <property type="entry name" value="LRR_1"/>
    <property type="match status" value="2"/>
</dbReference>
<evidence type="ECO:0000256" key="3">
    <source>
        <dbReference type="ARBA" id="ARBA00022475"/>
    </source>
</evidence>
<keyword evidence="6 11" id="KW-0732">Signal</keyword>
<keyword evidence="8" id="KW-0472">Membrane</keyword>
<organism evidence="12">
    <name type="scientific">Davidia involucrata</name>
    <name type="common">Dove tree</name>
    <dbReference type="NCBI Taxonomy" id="16924"/>
    <lineage>
        <taxon>Eukaryota</taxon>
        <taxon>Viridiplantae</taxon>
        <taxon>Streptophyta</taxon>
        <taxon>Embryophyta</taxon>
        <taxon>Tracheophyta</taxon>
        <taxon>Spermatophyta</taxon>
        <taxon>Magnoliopsida</taxon>
        <taxon>eudicotyledons</taxon>
        <taxon>Gunneridae</taxon>
        <taxon>Pentapetalae</taxon>
        <taxon>asterids</taxon>
        <taxon>Cornales</taxon>
        <taxon>Nyssaceae</taxon>
        <taxon>Davidia</taxon>
    </lineage>
</organism>
<protein>
    <recommendedName>
        <fullName evidence="13">Non-specific serine/threonine protein kinase</fullName>
    </recommendedName>
</protein>
<evidence type="ECO:0000256" key="11">
    <source>
        <dbReference type="SAM" id="SignalP"/>
    </source>
</evidence>
<keyword evidence="9" id="KW-0325">Glycoprotein</keyword>
<evidence type="ECO:0000256" key="2">
    <source>
        <dbReference type="ARBA" id="ARBA00004613"/>
    </source>
</evidence>
<feature type="region of interest" description="Disordered" evidence="10">
    <location>
        <begin position="39"/>
        <end position="103"/>
    </location>
</feature>
<sequence>MGSFSTSAIHLLLTFFLFHSCFHQSAANTQNNRETLEIIIGGGSPAPPPEIEYWSPPLPPPPECPPPPPPPRPPPPPPPPPPSPPPPPPPSPPPPPKPPSPLPIELRMAIKVIKRFKRRITSDPLHITDTWKGNGICKDKSAYKGFICGSREDKRLRVAGVKFNGYKLAGNPLNFTDFIEDLKDLVFFHVNSNNFSGQLPVEISKIQYFYELDLSNNKLKGAFPYEVLTATNLTFLDLRFNQLTGTVPPMVFKMDLDVLFLNNNKFYGPIPDNLGNTPVLYLTLANNQFDGPIPKSIGNASNTLLEVLFLNNRLSGCLPYEIGLLKKNRVFDASKNQLTGPIPHSFGCLAKMEQLNLSSNMLFGPVPETLCKLKNLYKLALADNYFTQLGPECRKLVKRNVLSVTKNCVLDLPSQRSAAECSAFFSEHRRCPDQRSLNYVPCDIDDQFASHEPSDLEPMPSIAPSPSPSYAALIENR</sequence>
<dbReference type="SUPFAM" id="SSF52058">
    <property type="entry name" value="L domain-like"/>
    <property type="match status" value="1"/>
</dbReference>
<dbReference type="EMBL" id="GHES01044890">
    <property type="protein sequence ID" value="MPA75449.1"/>
    <property type="molecule type" value="Transcribed_RNA"/>
</dbReference>
<evidence type="ECO:0000256" key="10">
    <source>
        <dbReference type="SAM" id="MobiDB-lite"/>
    </source>
</evidence>
<dbReference type="Gene3D" id="3.80.10.10">
    <property type="entry name" value="Ribonuclease Inhibitor"/>
    <property type="match status" value="2"/>
</dbReference>
<dbReference type="AlphaFoldDB" id="A0A5B7C2R2"/>
<dbReference type="GO" id="GO:0005576">
    <property type="term" value="C:extracellular region"/>
    <property type="evidence" value="ECO:0007669"/>
    <property type="project" value="UniProtKB-SubCell"/>
</dbReference>
<keyword evidence="3" id="KW-1003">Cell membrane</keyword>
<feature type="region of interest" description="Disordered" evidence="10">
    <location>
        <begin position="452"/>
        <end position="477"/>
    </location>
</feature>
<dbReference type="PANTHER" id="PTHR32093:SF122">
    <property type="entry name" value="LEUCINE-RICH REPEAT-CONTAINING N-TERMINAL PLANT-TYPE DOMAIN-CONTAINING PROTEIN"/>
    <property type="match status" value="1"/>
</dbReference>
<dbReference type="PRINTS" id="PR01217">
    <property type="entry name" value="PRICHEXTENSN"/>
</dbReference>
<dbReference type="InterPro" id="IPR001611">
    <property type="entry name" value="Leu-rich_rpt"/>
</dbReference>
<keyword evidence="4" id="KW-0964">Secreted</keyword>
<dbReference type="FunFam" id="3.80.10.10:FF:000383">
    <property type="entry name" value="Leucine-rich repeat receptor protein kinase EMS1"/>
    <property type="match status" value="1"/>
</dbReference>
<evidence type="ECO:0000256" key="1">
    <source>
        <dbReference type="ARBA" id="ARBA00004236"/>
    </source>
</evidence>
<evidence type="ECO:0000256" key="6">
    <source>
        <dbReference type="ARBA" id="ARBA00022729"/>
    </source>
</evidence>
<proteinExistence type="predicted"/>
<evidence type="ECO:0000313" key="12">
    <source>
        <dbReference type="EMBL" id="MPA75449.1"/>
    </source>
</evidence>
<keyword evidence="5" id="KW-0433">Leucine-rich repeat</keyword>
<evidence type="ECO:0000256" key="7">
    <source>
        <dbReference type="ARBA" id="ARBA00022737"/>
    </source>
</evidence>
<evidence type="ECO:0000256" key="5">
    <source>
        <dbReference type="ARBA" id="ARBA00022614"/>
    </source>
</evidence>
<evidence type="ECO:0008006" key="13">
    <source>
        <dbReference type="Google" id="ProtNLM"/>
    </source>
</evidence>
<keyword evidence="7" id="KW-0677">Repeat</keyword>
<dbReference type="FunFam" id="3.80.10.10:FF:000041">
    <property type="entry name" value="LRR receptor-like serine/threonine-protein kinase ERECTA"/>
    <property type="match status" value="1"/>
</dbReference>
<dbReference type="InterPro" id="IPR051582">
    <property type="entry name" value="LRR_extensin-like_regulator"/>
</dbReference>
<evidence type="ECO:0000256" key="8">
    <source>
        <dbReference type="ARBA" id="ARBA00023136"/>
    </source>
</evidence>
<feature type="compositionally biased region" description="Low complexity" evidence="10">
    <location>
        <begin position="468"/>
        <end position="477"/>
    </location>
</feature>
<evidence type="ECO:0000256" key="9">
    <source>
        <dbReference type="ARBA" id="ARBA00023180"/>
    </source>
</evidence>
<dbReference type="InterPro" id="IPR032675">
    <property type="entry name" value="LRR_dom_sf"/>
</dbReference>
<feature type="chain" id="PRO_5022836934" description="Non-specific serine/threonine protein kinase" evidence="11">
    <location>
        <begin position="28"/>
        <end position="477"/>
    </location>
</feature>
<comment type="subcellular location">
    <subcellularLocation>
        <location evidence="1">Cell membrane</location>
    </subcellularLocation>
    <subcellularLocation>
        <location evidence="2">Secreted</location>
    </subcellularLocation>
</comment>
<feature type="compositionally biased region" description="Pro residues" evidence="10">
    <location>
        <begin position="45"/>
        <end position="102"/>
    </location>
</feature>
<accession>A0A5B7C2R2</accession>
<dbReference type="PANTHER" id="PTHR32093">
    <property type="entry name" value="LEUCINE-RICH REPEAT EXTENSIN-LIKE PROTEIN 3-RELATED"/>
    <property type="match status" value="1"/>
</dbReference>
<name>A0A5B7C2R2_DAVIN</name>
<evidence type="ECO:0000256" key="4">
    <source>
        <dbReference type="ARBA" id="ARBA00022525"/>
    </source>
</evidence>
<gene>
    <name evidence="12" type="ORF">Din_044890</name>
</gene>
<dbReference type="GO" id="GO:0005886">
    <property type="term" value="C:plasma membrane"/>
    <property type="evidence" value="ECO:0007669"/>
    <property type="project" value="UniProtKB-SubCell"/>
</dbReference>
<feature type="signal peptide" evidence="11">
    <location>
        <begin position="1"/>
        <end position="27"/>
    </location>
</feature>
<reference evidence="12" key="1">
    <citation type="submission" date="2019-08" db="EMBL/GenBank/DDBJ databases">
        <title>Reference gene set and small RNA set construction with multiple tissues from Davidia involucrata Baill.</title>
        <authorList>
            <person name="Yang H."/>
            <person name="Zhou C."/>
            <person name="Li G."/>
            <person name="Wang J."/>
            <person name="Gao P."/>
            <person name="Wang M."/>
            <person name="Wang R."/>
            <person name="Zhao Y."/>
        </authorList>
    </citation>
    <scope>NUCLEOTIDE SEQUENCE</scope>
    <source>
        <tissue evidence="12">Mixed with DoveR01_LX</tissue>
    </source>
</reference>